<evidence type="ECO:0000313" key="5">
    <source>
        <dbReference type="Proteomes" id="UP000235786"/>
    </source>
</evidence>
<comment type="similarity">
    <text evidence="1">Belongs to the short-chain dehydrogenases/reductases (SDR) family.</text>
</comment>
<dbReference type="STRING" id="1149755.A0A2J6RHZ5"/>
<keyword evidence="2" id="KW-0521">NADP</keyword>
<dbReference type="PANTHER" id="PTHR24320:SF154">
    <property type="entry name" value="OXIDOREDUCTASE, SHORT-CHAIN DEHYDROGENASE_REDUCTASE FAMILY (AFU_ORTHOLOGUE AFUA_2G04560)"/>
    <property type="match status" value="1"/>
</dbReference>
<dbReference type="PROSITE" id="PS00061">
    <property type="entry name" value="ADH_SHORT"/>
    <property type="match status" value="1"/>
</dbReference>
<dbReference type="GO" id="GO:0016491">
    <property type="term" value="F:oxidoreductase activity"/>
    <property type="evidence" value="ECO:0007669"/>
    <property type="project" value="UniProtKB-KW"/>
</dbReference>
<keyword evidence="3" id="KW-0560">Oxidoreductase</keyword>
<reference evidence="4 5" key="1">
    <citation type="submission" date="2016-04" db="EMBL/GenBank/DDBJ databases">
        <title>A degradative enzymes factory behind the ericoid mycorrhizal symbiosis.</title>
        <authorList>
            <consortium name="DOE Joint Genome Institute"/>
            <person name="Martino E."/>
            <person name="Morin E."/>
            <person name="Grelet G."/>
            <person name="Kuo A."/>
            <person name="Kohler A."/>
            <person name="Daghino S."/>
            <person name="Barry K."/>
            <person name="Choi C."/>
            <person name="Cichocki N."/>
            <person name="Clum A."/>
            <person name="Copeland A."/>
            <person name="Hainaut M."/>
            <person name="Haridas S."/>
            <person name="Labutti K."/>
            <person name="Lindquist E."/>
            <person name="Lipzen A."/>
            <person name="Khouja H.-R."/>
            <person name="Murat C."/>
            <person name="Ohm R."/>
            <person name="Olson A."/>
            <person name="Spatafora J."/>
            <person name="Veneault-Fourrey C."/>
            <person name="Henrissat B."/>
            <person name="Grigoriev I."/>
            <person name="Martin F."/>
            <person name="Perotto S."/>
        </authorList>
    </citation>
    <scope>NUCLEOTIDE SEQUENCE [LARGE SCALE GENOMIC DNA]</scope>
    <source>
        <strain evidence="4 5">F</strain>
    </source>
</reference>
<name>A0A2J6RHZ5_HYAVF</name>
<dbReference type="InterPro" id="IPR002347">
    <property type="entry name" value="SDR_fam"/>
</dbReference>
<dbReference type="OrthoDB" id="191139at2759"/>
<gene>
    <name evidence="4" type="ORF">L207DRAFT_514037</name>
</gene>
<dbReference type="PANTHER" id="PTHR24320">
    <property type="entry name" value="RETINOL DEHYDROGENASE"/>
    <property type="match status" value="1"/>
</dbReference>
<evidence type="ECO:0000313" key="4">
    <source>
        <dbReference type="EMBL" id="PMD38117.1"/>
    </source>
</evidence>
<sequence length="307" mass="33211">MSKYDPKKDIPDISGKVILITGGTAGLGEKTVLTLAAHSPAHILFTGRSASRAETLTRNLKSQFPAVTSTFIPLDLASLSSIQTGSRQILALLSKLDILICNAGIMAVPPSLTKDGYEIQFGTNFLGHALLIKLLLPLMLTTAKLPGADVRIVFLTSEGYAGHPLGGILFKDLKTNQNNLRVLGPWQRYAQSKLAMILYARELAKRYGGQGILAISVHPGVFNTGLVSGLSWGQRTFVTVTNAGKFGDEKDMANNTCWAATSKREGIENGGFYTPVGVRGKKVRENENMELAGRLWEFTEKELASFT</sequence>
<evidence type="ECO:0000256" key="2">
    <source>
        <dbReference type="ARBA" id="ARBA00022857"/>
    </source>
</evidence>
<dbReference type="Gene3D" id="3.40.50.720">
    <property type="entry name" value="NAD(P)-binding Rossmann-like Domain"/>
    <property type="match status" value="1"/>
</dbReference>
<dbReference type="PRINTS" id="PR00081">
    <property type="entry name" value="GDHRDH"/>
</dbReference>
<dbReference type="SUPFAM" id="SSF51735">
    <property type="entry name" value="NAD(P)-binding Rossmann-fold domains"/>
    <property type="match status" value="1"/>
</dbReference>
<dbReference type="Proteomes" id="UP000235786">
    <property type="component" value="Unassembled WGS sequence"/>
</dbReference>
<accession>A0A2J6RHZ5</accession>
<keyword evidence="5" id="KW-1185">Reference proteome</keyword>
<evidence type="ECO:0000256" key="1">
    <source>
        <dbReference type="ARBA" id="ARBA00006484"/>
    </source>
</evidence>
<dbReference type="EMBL" id="KZ613948">
    <property type="protein sequence ID" value="PMD38117.1"/>
    <property type="molecule type" value="Genomic_DNA"/>
</dbReference>
<protein>
    <submittedName>
        <fullName evidence="4">Oxidoreductase</fullName>
    </submittedName>
</protein>
<organism evidence="4 5">
    <name type="scientific">Hyaloscypha variabilis (strain UAMH 11265 / GT02V1 / F)</name>
    <name type="common">Meliniomyces variabilis</name>
    <dbReference type="NCBI Taxonomy" id="1149755"/>
    <lineage>
        <taxon>Eukaryota</taxon>
        <taxon>Fungi</taxon>
        <taxon>Dikarya</taxon>
        <taxon>Ascomycota</taxon>
        <taxon>Pezizomycotina</taxon>
        <taxon>Leotiomycetes</taxon>
        <taxon>Helotiales</taxon>
        <taxon>Hyaloscyphaceae</taxon>
        <taxon>Hyaloscypha</taxon>
        <taxon>Hyaloscypha variabilis</taxon>
    </lineage>
</organism>
<evidence type="ECO:0000256" key="3">
    <source>
        <dbReference type="ARBA" id="ARBA00023002"/>
    </source>
</evidence>
<dbReference type="InterPro" id="IPR020904">
    <property type="entry name" value="Sc_DH/Rdtase_CS"/>
</dbReference>
<dbReference type="Pfam" id="PF00106">
    <property type="entry name" value="adh_short"/>
    <property type="match status" value="1"/>
</dbReference>
<dbReference type="AlphaFoldDB" id="A0A2J6RHZ5"/>
<dbReference type="InterPro" id="IPR036291">
    <property type="entry name" value="NAD(P)-bd_dom_sf"/>
</dbReference>
<proteinExistence type="inferred from homology"/>